<dbReference type="Proteomes" id="UP001164746">
    <property type="component" value="Chromosome 6"/>
</dbReference>
<keyword evidence="5" id="KW-1185">Reference proteome</keyword>
<organism evidence="4 5">
    <name type="scientific">Mya arenaria</name>
    <name type="common">Soft-shell clam</name>
    <dbReference type="NCBI Taxonomy" id="6604"/>
    <lineage>
        <taxon>Eukaryota</taxon>
        <taxon>Metazoa</taxon>
        <taxon>Spiralia</taxon>
        <taxon>Lophotrochozoa</taxon>
        <taxon>Mollusca</taxon>
        <taxon>Bivalvia</taxon>
        <taxon>Autobranchia</taxon>
        <taxon>Heteroconchia</taxon>
        <taxon>Euheterodonta</taxon>
        <taxon>Imparidentia</taxon>
        <taxon>Neoheterodontei</taxon>
        <taxon>Myida</taxon>
        <taxon>Myoidea</taxon>
        <taxon>Myidae</taxon>
        <taxon>Mya</taxon>
    </lineage>
</organism>
<dbReference type="EMBL" id="CP111017">
    <property type="protein sequence ID" value="WAR07070.1"/>
    <property type="molecule type" value="Genomic_DNA"/>
</dbReference>
<evidence type="ECO:0000259" key="3">
    <source>
        <dbReference type="SMART" id="SM00140"/>
    </source>
</evidence>
<gene>
    <name evidence="4" type="ORF">MAR_017028</name>
</gene>
<proteinExistence type="inferred from homology"/>
<keyword evidence="2" id="KW-0339">Growth factor</keyword>
<evidence type="ECO:0000256" key="2">
    <source>
        <dbReference type="ARBA" id="ARBA00023030"/>
    </source>
</evidence>
<dbReference type="Pfam" id="PF00243">
    <property type="entry name" value="NGF"/>
    <property type="match status" value="1"/>
</dbReference>
<dbReference type="PANTHER" id="PTHR11589:SF11">
    <property type="entry name" value="PREPRO-NEUROTROPHIN"/>
    <property type="match status" value="1"/>
</dbReference>
<accession>A0ABY7EAL1</accession>
<dbReference type="SMART" id="SM00140">
    <property type="entry name" value="NGF"/>
    <property type="match status" value="1"/>
</dbReference>
<protein>
    <submittedName>
        <fullName evidence="4">NGFV2-like protein</fullName>
    </submittedName>
</protein>
<name>A0ABY7EAL1_MYAAR</name>
<dbReference type="PROSITE" id="PS50270">
    <property type="entry name" value="NGF_2"/>
    <property type="match status" value="1"/>
</dbReference>
<evidence type="ECO:0000256" key="1">
    <source>
        <dbReference type="ARBA" id="ARBA00010783"/>
    </source>
</evidence>
<reference evidence="4" key="1">
    <citation type="submission" date="2022-11" db="EMBL/GenBank/DDBJ databases">
        <title>Centuries of genome instability and evolution in soft-shell clam transmissible cancer (bioRxiv).</title>
        <authorList>
            <person name="Hart S.F.M."/>
            <person name="Yonemitsu M.A."/>
            <person name="Giersch R.M."/>
            <person name="Beal B.F."/>
            <person name="Arriagada G."/>
            <person name="Davis B.W."/>
            <person name="Ostrander E.A."/>
            <person name="Goff S.P."/>
            <person name="Metzger M.J."/>
        </authorList>
    </citation>
    <scope>NUCLEOTIDE SEQUENCE</scope>
    <source>
        <strain evidence="4">MELC-2E11</strain>
        <tissue evidence="4">Siphon/mantle</tissue>
    </source>
</reference>
<dbReference type="InterPro" id="IPR002072">
    <property type="entry name" value="Nerve_growth_factor-rel"/>
</dbReference>
<dbReference type="Gene3D" id="2.10.90.10">
    <property type="entry name" value="Cystine-knot cytokines"/>
    <property type="match status" value="1"/>
</dbReference>
<dbReference type="SUPFAM" id="SSF57501">
    <property type="entry name" value="Cystine-knot cytokines"/>
    <property type="match status" value="1"/>
</dbReference>
<dbReference type="PANTHER" id="PTHR11589">
    <property type="entry name" value="NERVE GROWTH FACTOR NGF -RELATED"/>
    <property type="match status" value="1"/>
</dbReference>
<evidence type="ECO:0000313" key="5">
    <source>
        <dbReference type="Proteomes" id="UP001164746"/>
    </source>
</evidence>
<dbReference type="InterPro" id="IPR029034">
    <property type="entry name" value="Cystine-knot_cytokine"/>
</dbReference>
<feature type="domain" description="Nerve growth factor-related" evidence="3">
    <location>
        <begin position="19"/>
        <end position="121"/>
    </location>
</feature>
<sequence>MFEIHFLTQKRFDMGMAQSVCPVKISWELISRARDMNGTEVEVFQPLDSSDRFQWFYTVTCDQRRLQERENCPQCCYAINTQMYLSRCVPRQSYVMALIWRPEMASYDWGYIQVDSSCDCAITPKH</sequence>
<evidence type="ECO:0000313" key="4">
    <source>
        <dbReference type="EMBL" id="WAR07070.1"/>
    </source>
</evidence>
<dbReference type="InterPro" id="IPR020408">
    <property type="entry name" value="Nerve_growth_factor-like"/>
</dbReference>
<comment type="similarity">
    <text evidence="1">Belongs to the NGF-beta family.</text>
</comment>